<gene>
    <name evidence="1" type="ORF">BWK72_14010</name>
</gene>
<dbReference type="Proteomes" id="UP000192505">
    <property type="component" value="Unassembled WGS sequence"/>
</dbReference>
<sequence>MTGAALTRSKCSPWQRLRVGAVGLTVGVASLCGAAAQAVSADSALSVAAPAPVLPAAKQLPPADSTPASPNYVRVGDTVFVSGRLAEWFGKLLSQFPHPDDASALQEDALHPERRVRHIVLVNALGRPERTLGIDLLAPRLAGRPLITTVIGRCDVFCNRLFLAGTQRHFGQTLPGQDSWIDIRPPIDLETERLENRWPEKQIEALTRFRPELKTYAPRWLDALRQTQDDSGGLRIYLQRPAQFCPSATQPCQTFPDMTARAMGLVTQPDPVPVALPPTLAIASPDAPWPPFFNPE</sequence>
<evidence type="ECO:0000313" key="2">
    <source>
        <dbReference type="Proteomes" id="UP000192505"/>
    </source>
</evidence>
<evidence type="ECO:0000313" key="1">
    <source>
        <dbReference type="EMBL" id="OQW87318.1"/>
    </source>
</evidence>
<comment type="caution">
    <text evidence="1">The sequence shown here is derived from an EMBL/GenBank/DDBJ whole genome shotgun (WGS) entry which is preliminary data.</text>
</comment>
<protein>
    <submittedName>
        <fullName evidence="1">Uncharacterized protein</fullName>
    </submittedName>
</protein>
<name>A0A1W9KSH4_9BURK</name>
<dbReference type="AlphaFoldDB" id="A0A1W9KSH4"/>
<proteinExistence type="predicted"/>
<accession>A0A1W9KSH4</accession>
<reference evidence="1 2" key="1">
    <citation type="submission" date="2017-01" db="EMBL/GenBank/DDBJ databases">
        <title>Novel large sulfur bacteria in the metagenomes of groundwater-fed chemosynthetic microbial mats in the Lake Huron basin.</title>
        <authorList>
            <person name="Sharrar A.M."/>
            <person name="Flood B.E."/>
            <person name="Bailey J.V."/>
            <person name="Jones D.S."/>
            <person name="Biddanda B."/>
            <person name="Ruberg S.A."/>
            <person name="Marcus D.N."/>
            <person name="Dick G.J."/>
        </authorList>
    </citation>
    <scope>NUCLEOTIDE SEQUENCE [LARGE SCALE GENOMIC DNA]</scope>
    <source>
        <strain evidence="1">A7</strain>
    </source>
</reference>
<dbReference type="EMBL" id="MTEI01000009">
    <property type="protein sequence ID" value="OQW87318.1"/>
    <property type="molecule type" value="Genomic_DNA"/>
</dbReference>
<organism evidence="1 2">
    <name type="scientific">Rhodoferax ferrireducens</name>
    <dbReference type="NCBI Taxonomy" id="192843"/>
    <lineage>
        <taxon>Bacteria</taxon>
        <taxon>Pseudomonadati</taxon>
        <taxon>Pseudomonadota</taxon>
        <taxon>Betaproteobacteria</taxon>
        <taxon>Burkholderiales</taxon>
        <taxon>Comamonadaceae</taxon>
        <taxon>Rhodoferax</taxon>
    </lineage>
</organism>